<dbReference type="PANTHER" id="PTHR32468:SF74">
    <property type="entry name" value="CATION_H(+) ANTIPORTER 21-RELATED"/>
    <property type="match status" value="1"/>
</dbReference>
<feature type="transmembrane region" description="Helical" evidence="11">
    <location>
        <begin position="34"/>
        <end position="53"/>
    </location>
</feature>
<evidence type="ECO:0000256" key="10">
    <source>
        <dbReference type="SAM" id="MobiDB-lite"/>
    </source>
</evidence>
<feature type="transmembrane region" description="Helical" evidence="11">
    <location>
        <begin position="138"/>
        <end position="156"/>
    </location>
</feature>
<name>A0A2Z6NRT2_TRISU</name>
<keyword evidence="3" id="KW-0633">Potassium transport</keyword>
<dbReference type="EMBL" id="DF973722">
    <property type="protein sequence ID" value="GAU38585.1"/>
    <property type="molecule type" value="Genomic_DNA"/>
</dbReference>
<feature type="transmembrane region" description="Helical" evidence="11">
    <location>
        <begin position="249"/>
        <end position="272"/>
    </location>
</feature>
<evidence type="ECO:0000256" key="6">
    <source>
        <dbReference type="ARBA" id="ARBA00022989"/>
    </source>
</evidence>
<feature type="transmembrane region" description="Helical" evidence="11">
    <location>
        <begin position="284"/>
        <end position="304"/>
    </location>
</feature>
<reference evidence="14" key="1">
    <citation type="journal article" date="2017" name="Front. Plant Sci.">
        <title>Climate Clever Clovers: New Paradigm to Reduce the Environmental Footprint of Ruminants by Breeding Low Methanogenic Forages Utilizing Haplotype Variation.</title>
        <authorList>
            <person name="Kaur P."/>
            <person name="Appels R."/>
            <person name="Bayer P.E."/>
            <person name="Keeble-Gagnere G."/>
            <person name="Wang J."/>
            <person name="Hirakawa H."/>
            <person name="Shirasawa K."/>
            <person name="Vercoe P."/>
            <person name="Stefanova K."/>
            <person name="Durmic Z."/>
            <person name="Nichols P."/>
            <person name="Revell C."/>
            <person name="Isobe S.N."/>
            <person name="Edwards D."/>
            <person name="Erskine W."/>
        </authorList>
    </citation>
    <scope>NUCLEOTIDE SEQUENCE [LARGE SCALE GENOMIC DNA]</scope>
    <source>
        <strain evidence="14">cv. Daliak</strain>
    </source>
</reference>
<evidence type="ECO:0000256" key="9">
    <source>
        <dbReference type="ARBA" id="ARBA00038341"/>
    </source>
</evidence>
<evidence type="ECO:0000256" key="3">
    <source>
        <dbReference type="ARBA" id="ARBA00022538"/>
    </source>
</evidence>
<dbReference type="InterPro" id="IPR050794">
    <property type="entry name" value="CPA2_transporter"/>
</dbReference>
<feature type="region of interest" description="Disordered" evidence="10">
    <location>
        <begin position="688"/>
        <end position="711"/>
    </location>
</feature>
<dbReference type="Pfam" id="PF00999">
    <property type="entry name" value="Na_H_Exchanger"/>
    <property type="match status" value="1"/>
</dbReference>
<dbReference type="PANTHER" id="PTHR32468">
    <property type="entry name" value="CATION/H + ANTIPORTER"/>
    <property type="match status" value="1"/>
</dbReference>
<feature type="compositionally biased region" description="Basic and acidic residues" evidence="10">
    <location>
        <begin position="688"/>
        <end position="699"/>
    </location>
</feature>
<evidence type="ECO:0000256" key="1">
    <source>
        <dbReference type="ARBA" id="ARBA00004141"/>
    </source>
</evidence>
<keyword evidence="4 11" id="KW-0812">Transmembrane</keyword>
<accession>A0A2Z6NRT2</accession>
<proteinExistence type="inferred from homology"/>
<evidence type="ECO:0000256" key="11">
    <source>
        <dbReference type="SAM" id="Phobius"/>
    </source>
</evidence>
<sequence>MGALTLVYYVFLVGLEVDLKSIKKCYFNKKAMVVTFTGIVFTLPTGMWLYYFLVTDMGHKNMSPIGADKHMKGALIWGMTLSCSSEFPEIVKILSDLKLLLTDNGQLAITSILINDLFSWTLFMLVLTQLIYVSFESLLIIVVVVLVSVYVIHPFAKWLVKKFSNADRELRETQVVFLLNVVLVFGLIFDGLGSHSITGAFFLGVIIPKGALNTAVQDKVYDFVSAFMMPLFFLMVGERTNIQDLALNTSWLTIVVVIVLAFLVKMVFVFAISRIYRMPLMEGLCLALLMNTKGTVPLIILYSAMDRLELESQTFVVILLACWLMTAIAGPVLSIITKTAASKHIGSKRKHIQETRPDSPLRVLACVHSKHDANAIIDLLKASSPSVRSPIQVLAVELIEMTNRPASSVVIRDARKPAFKSHSMRVDSLQKNNGDKLGSFDNLSQAIFADKLRIISHYNTMHKDIINLCTRRNVNLIVTTLHRQPTYDGLGTGIATARAVNIINRDHASKDEKRLVVEHLEKEAPCCLAIFVDREFDGEKNSKGMRIAMFYIGGVDDREALSYAWRMSRNMAVQLTVVRLVWDSPDDEFDEFDREYLRAFVYQTNDTPTVRYLEKVVKDEKETVQLLNRIGSKGFDLYIIGRGHGRKMSLAQTLDPVLDEPVFGPLGDTLTDLNSASKTSILIFQKEAESNDSEKHEHNASATTSQFSDGVMDQQQMYSPAVSFGPNYR</sequence>
<keyword evidence="7" id="KW-0406">Ion transport</keyword>
<evidence type="ECO:0000313" key="13">
    <source>
        <dbReference type="EMBL" id="GAU38585.1"/>
    </source>
</evidence>
<evidence type="ECO:0000256" key="8">
    <source>
        <dbReference type="ARBA" id="ARBA00023136"/>
    </source>
</evidence>
<evidence type="ECO:0000256" key="7">
    <source>
        <dbReference type="ARBA" id="ARBA00023065"/>
    </source>
</evidence>
<evidence type="ECO:0000259" key="12">
    <source>
        <dbReference type="Pfam" id="PF00999"/>
    </source>
</evidence>
<feature type="compositionally biased region" description="Polar residues" evidence="10">
    <location>
        <begin position="700"/>
        <end position="711"/>
    </location>
</feature>
<keyword evidence="8 11" id="KW-0472">Membrane</keyword>
<dbReference type="GO" id="GO:0006813">
    <property type="term" value="P:potassium ion transport"/>
    <property type="evidence" value="ECO:0007669"/>
    <property type="project" value="UniProtKB-KW"/>
</dbReference>
<feature type="domain" description="Cation/H+ exchanger transmembrane" evidence="12">
    <location>
        <begin position="3"/>
        <end position="338"/>
    </location>
</feature>
<feature type="transmembrane region" description="Helical" evidence="11">
    <location>
        <begin position="107"/>
        <end position="126"/>
    </location>
</feature>
<evidence type="ECO:0000256" key="5">
    <source>
        <dbReference type="ARBA" id="ARBA00022958"/>
    </source>
</evidence>
<dbReference type="GO" id="GO:0016020">
    <property type="term" value="C:membrane"/>
    <property type="evidence" value="ECO:0007669"/>
    <property type="project" value="UniProtKB-SubCell"/>
</dbReference>
<comment type="subcellular location">
    <subcellularLocation>
        <location evidence="1">Membrane</location>
        <topology evidence="1">Multi-pass membrane protein</topology>
    </subcellularLocation>
</comment>
<dbReference type="GO" id="GO:0015297">
    <property type="term" value="F:antiporter activity"/>
    <property type="evidence" value="ECO:0007669"/>
    <property type="project" value="InterPro"/>
</dbReference>
<evidence type="ECO:0000256" key="2">
    <source>
        <dbReference type="ARBA" id="ARBA00022448"/>
    </source>
</evidence>
<feature type="transmembrane region" description="Helical" evidence="11">
    <location>
        <begin position="176"/>
        <end position="208"/>
    </location>
</feature>
<dbReference type="Gene3D" id="1.20.1530.20">
    <property type="match status" value="1"/>
</dbReference>
<dbReference type="AlphaFoldDB" id="A0A2Z6NRT2"/>
<comment type="similarity">
    <text evidence="9">Belongs to the monovalent cation:proton antiporter 2 (CPA2) transporter (TC 2.A.37) family. CHX (TC 2.A.37.4) subfamily.</text>
</comment>
<feature type="transmembrane region" description="Helical" evidence="11">
    <location>
        <begin position="220"/>
        <end position="237"/>
    </location>
</feature>
<evidence type="ECO:0000313" key="14">
    <source>
        <dbReference type="Proteomes" id="UP000242715"/>
    </source>
</evidence>
<keyword evidence="6 11" id="KW-1133">Transmembrane helix</keyword>
<dbReference type="GO" id="GO:1902600">
    <property type="term" value="P:proton transmembrane transport"/>
    <property type="evidence" value="ECO:0007669"/>
    <property type="project" value="InterPro"/>
</dbReference>
<keyword evidence="2" id="KW-0813">Transport</keyword>
<keyword evidence="5" id="KW-0630">Potassium</keyword>
<feature type="transmembrane region" description="Helical" evidence="11">
    <location>
        <begin position="316"/>
        <end position="341"/>
    </location>
</feature>
<dbReference type="GO" id="GO:0012505">
    <property type="term" value="C:endomembrane system"/>
    <property type="evidence" value="ECO:0007669"/>
    <property type="project" value="TreeGrafter"/>
</dbReference>
<protein>
    <recommendedName>
        <fullName evidence="12">Cation/H+ exchanger transmembrane domain-containing protein</fullName>
    </recommendedName>
</protein>
<dbReference type="InterPro" id="IPR006153">
    <property type="entry name" value="Cation/H_exchanger_TM"/>
</dbReference>
<evidence type="ECO:0000256" key="4">
    <source>
        <dbReference type="ARBA" id="ARBA00022692"/>
    </source>
</evidence>
<dbReference type="OrthoDB" id="1391342at2759"/>
<organism evidence="13 14">
    <name type="scientific">Trifolium subterraneum</name>
    <name type="common">Subterranean clover</name>
    <dbReference type="NCBI Taxonomy" id="3900"/>
    <lineage>
        <taxon>Eukaryota</taxon>
        <taxon>Viridiplantae</taxon>
        <taxon>Streptophyta</taxon>
        <taxon>Embryophyta</taxon>
        <taxon>Tracheophyta</taxon>
        <taxon>Spermatophyta</taxon>
        <taxon>Magnoliopsida</taxon>
        <taxon>eudicotyledons</taxon>
        <taxon>Gunneridae</taxon>
        <taxon>Pentapetalae</taxon>
        <taxon>rosids</taxon>
        <taxon>fabids</taxon>
        <taxon>Fabales</taxon>
        <taxon>Fabaceae</taxon>
        <taxon>Papilionoideae</taxon>
        <taxon>50 kb inversion clade</taxon>
        <taxon>NPAAA clade</taxon>
        <taxon>Hologalegina</taxon>
        <taxon>IRL clade</taxon>
        <taxon>Trifolieae</taxon>
        <taxon>Trifolium</taxon>
    </lineage>
</organism>
<gene>
    <name evidence="13" type="ORF">TSUD_322620</name>
</gene>
<dbReference type="GO" id="GO:0006885">
    <property type="term" value="P:regulation of pH"/>
    <property type="evidence" value="ECO:0007669"/>
    <property type="project" value="TreeGrafter"/>
</dbReference>
<dbReference type="Proteomes" id="UP000242715">
    <property type="component" value="Unassembled WGS sequence"/>
</dbReference>
<dbReference type="InterPro" id="IPR038770">
    <property type="entry name" value="Na+/solute_symporter_sf"/>
</dbReference>
<keyword evidence="14" id="KW-1185">Reference proteome</keyword>